<evidence type="ECO:0000256" key="2">
    <source>
        <dbReference type="SAM" id="Phobius"/>
    </source>
</evidence>
<sequence>MADIPTYTIVQPPGLNSTLNARPVYPAPIAICTVACFVTLCIAVVLYQKKPKHQFMSDYPDDIDGLHNTDAPSYDGQTFISDSKTGHKYPDPQGPDIDGSSRNEKDESSLSSGNSSNQANASSNQANASSDFSSEERRRRRYQTWEGELVSFSNGPTAVSRRFRTVPKITVGPVASSQSTDNMGYGDINRDGFRPLELDNYYGGSFVPDELDYKTIAGDPY</sequence>
<keyword evidence="4" id="KW-1185">Reference proteome</keyword>
<evidence type="ECO:0000313" key="4">
    <source>
        <dbReference type="Proteomes" id="UP000240883"/>
    </source>
</evidence>
<gene>
    <name evidence="3" type="ORF">BS50DRAFT_297976</name>
</gene>
<keyword evidence="2" id="KW-1133">Transmembrane helix</keyword>
<protein>
    <submittedName>
        <fullName evidence="3">Uncharacterized protein</fullName>
    </submittedName>
</protein>
<proteinExistence type="predicted"/>
<name>A0A2T2NWS4_CORCC</name>
<feature type="compositionally biased region" description="Low complexity" evidence="1">
    <location>
        <begin position="109"/>
        <end position="132"/>
    </location>
</feature>
<reference evidence="3 4" key="1">
    <citation type="journal article" date="2018" name="Front. Microbiol.">
        <title>Genome-Wide Analysis of Corynespora cassiicola Leaf Fall Disease Putative Effectors.</title>
        <authorList>
            <person name="Lopez D."/>
            <person name="Ribeiro S."/>
            <person name="Label P."/>
            <person name="Fumanal B."/>
            <person name="Venisse J.S."/>
            <person name="Kohler A."/>
            <person name="de Oliveira R.R."/>
            <person name="Labutti K."/>
            <person name="Lipzen A."/>
            <person name="Lail K."/>
            <person name="Bauer D."/>
            <person name="Ohm R.A."/>
            <person name="Barry K.W."/>
            <person name="Spatafora J."/>
            <person name="Grigoriev I.V."/>
            <person name="Martin F.M."/>
            <person name="Pujade-Renaud V."/>
        </authorList>
    </citation>
    <scope>NUCLEOTIDE SEQUENCE [LARGE SCALE GENOMIC DNA]</scope>
    <source>
        <strain evidence="3 4">Philippines</strain>
    </source>
</reference>
<feature type="transmembrane region" description="Helical" evidence="2">
    <location>
        <begin position="25"/>
        <end position="47"/>
    </location>
</feature>
<dbReference type="Proteomes" id="UP000240883">
    <property type="component" value="Unassembled WGS sequence"/>
</dbReference>
<accession>A0A2T2NWS4</accession>
<feature type="region of interest" description="Disordered" evidence="1">
    <location>
        <begin position="67"/>
        <end position="139"/>
    </location>
</feature>
<dbReference type="AlphaFoldDB" id="A0A2T2NWS4"/>
<feature type="compositionally biased region" description="Basic and acidic residues" evidence="1">
    <location>
        <begin position="99"/>
        <end position="108"/>
    </location>
</feature>
<dbReference type="EMBL" id="KZ678132">
    <property type="protein sequence ID" value="PSN69871.1"/>
    <property type="molecule type" value="Genomic_DNA"/>
</dbReference>
<organism evidence="3 4">
    <name type="scientific">Corynespora cassiicola Philippines</name>
    <dbReference type="NCBI Taxonomy" id="1448308"/>
    <lineage>
        <taxon>Eukaryota</taxon>
        <taxon>Fungi</taxon>
        <taxon>Dikarya</taxon>
        <taxon>Ascomycota</taxon>
        <taxon>Pezizomycotina</taxon>
        <taxon>Dothideomycetes</taxon>
        <taxon>Pleosporomycetidae</taxon>
        <taxon>Pleosporales</taxon>
        <taxon>Corynesporascaceae</taxon>
        <taxon>Corynespora</taxon>
    </lineage>
</organism>
<evidence type="ECO:0000256" key="1">
    <source>
        <dbReference type="SAM" id="MobiDB-lite"/>
    </source>
</evidence>
<evidence type="ECO:0000313" key="3">
    <source>
        <dbReference type="EMBL" id="PSN69871.1"/>
    </source>
</evidence>
<keyword evidence="2" id="KW-0812">Transmembrane</keyword>
<keyword evidence="2" id="KW-0472">Membrane</keyword>